<evidence type="ECO:0000256" key="7">
    <source>
        <dbReference type="SAM" id="Phobius"/>
    </source>
</evidence>
<comment type="subcellular location">
    <subcellularLocation>
        <location evidence="1">Cell membrane</location>
        <topology evidence="1">Multi-pass membrane protein</topology>
    </subcellularLocation>
</comment>
<feature type="coiled-coil region" evidence="6">
    <location>
        <begin position="112"/>
        <end position="143"/>
    </location>
</feature>
<accession>A0ABV4VNI2</accession>
<feature type="transmembrane region" description="Helical" evidence="7">
    <location>
        <begin position="171"/>
        <end position="193"/>
    </location>
</feature>
<keyword evidence="10" id="KW-1185">Reference proteome</keyword>
<proteinExistence type="predicted"/>
<evidence type="ECO:0000313" key="9">
    <source>
        <dbReference type="EMBL" id="MFB2621884.1"/>
    </source>
</evidence>
<evidence type="ECO:0000256" key="4">
    <source>
        <dbReference type="ARBA" id="ARBA00022989"/>
    </source>
</evidence>
<feature type="transmembrane region" description="Helical" evidence="7">
    <location>
        <begin position="345"/>
        <end position="364"/>
    </location>
</feature>
<keyword evidence="6" id="KW-0175">Coiled coil</keyword>
<keyword evidence="5 7" id="KW-0472">Membrane</keyword>
<keyword evidence="2" id="KW-1003">Cell membrane</keyword>
<feature type="transmembrane region" description="Helical" evidence="7">
    <location>
        <begin position="21"/>
        <end position="44"/>
    </location>
</feature>
<dbReference type="PANTHER" id="PTHR30294">
    <property type="entry name" value="MEMBRANE COMPONENT OF ABC TRANSPORTER YHHJ-RELATED"/>
    <property type="match status" value="1"/>
</dbReference>
<dbReference type="RefSeq" id="WP_342202649.1">
    <property type="nucleotide sequence ID" value="NZ_JBCATE010000009.1"/>
</dbReference>
<evidence type="ECO:0000256" key="2">
    <source>
        <dbReference type="ARBA" id="ARBA00022475"/>
    </source>
</evidence>
<feature type="transmembrane region" description="Helical" evidence="7">
    <location>
        <begin position="223"/>
        <end position="245"/>
    </location>
</feature>
<sequence>MNKIIAMVRKELIDAARDKRSVMAGLYYAIGTPLIMCGLFMVLIGQLTSPDDLKISITNPEKAPDLVRFLSNKGITQGEAGAKDLKAIELIISPDYDKQMNQGKGAEITIVADNSEEKLQNSIRRLEKQLQAYSAEMGSLRLIARGIDPRVVQPLKVNVHDQATTDSKGGMILGIAIFTMIYSVFISGMNLAIDTSAGERERNSLALLLSHPLTTRQLVLSKIIAVGLFALLGLVLILLVSKVAYTFVPWQELGFSVSITNEFMALMLLVGIPVALMAACLQLFVSFMAKTFKEAQSYLTMVLFVPLALSMAASYNIAPDILQWLPVSGQQQALMDFIKGKDMSMLQLLVSTLGTLAIALVLAFGMEKSLKSEKVVFGL</sequence>
<feature type="transmembrane region" description="Helical" evidence="7">
    <location>
        <begin position="297"/>
        <end position="318"/>
    </location>
</feature>
<evidence type="ECO:0000313" key="10">
    <source>
        <dbReference type="Proteomes" id="UP001576708"/>
    </source>
</evidence>
<evidence type="ECO:0000259" key="8">
    <source>
        <dbReference type="Pfam" id="PF12698"/>
    </source>
</evidence>
<evidence type="ECO:0000256" key="3">
    <source>
        <dbReference type="ARBA" id="ARBA00022692"/>
    </source>
</evidence>
<dbReference type="Pfam" id="PF12698">
    <property type="entry name" value="ABC2_membrane_3"/>
    <property type="match status" value="1"/>
</dbReference>
<keyword evidence="3 7" id="KW-0812">Transmembrane</keyword>
<protein>
    <submittedName>
        <fullName evidence="9">ABC transporter permease</fullName>
    </submittedName>
</protein>
<organism evidence="9 10">
    <name type="scientific">Shewanella mangrovisoli</name>
    <dbReference type="NCBI Taxonomy" id="2864211"/>
    <lineage>
        <taxon>Bacteria</taxon>
        <taxon>Pseudomonadati</taxon>
        <taxon>Pseudomonadota</taxon>
        <taxon>Gammaproteobacteria</taxon>
        <taxon>Alteromonadales</taxon>
        <taxon>Shewanellaceae</taxon>
        <taxon>Shewanella</taxon>
    </lineage>
</organism>
<dbReference type="EMBL" id="JBHFGU010000009">
    <property type="protein sequence ID" value="MFB2621884.1"/>
    <property type="molecule type" value="Genomic_DNA"/>
</dbReference>
<dbReference type="InterPro" id="IPR013525">
    <property type="entry name" value="ABC2_TM"/>
</dbReference>
<comment type="caution">
    <text evidence="9">The sequence shown here is derived from an EMBL/GenBank/DDBJ whole genome shotgun (WGS) entry which is preliminary data.</text>
</comment>
<gene>
    <name evidence="9" type="ORF">ACE02W_18870</name>
</gene>
<reference evidence="9 10" key="1">
    <citation type="submission" date="2024-09" db="EMBL/GenBank/DDBJ databases">
        <authorList>
            <person name="Zhang Y."/>
        </authorList>
    </citation>
    <scope>NUCLEOTIDE SEQUENCE [LARGE SCALE GENOMIC DNA]</scope>
    <source>
        <strain evidence="9 10">ZJ318</strain>
    </source>
</reference>
<evidence type="ECO:0000256" key="5">
    <source>
        <dbReference type="ARBA" id="ARBA00023136"/>
    </source>
</evidence>
<dbReference type="InterPro" id="IPR051449">
    <property type="entry name" value="ABC-2_transporter_component"/>
</dbReference>
<keyword evidence="4 7" id="KW-1133">Transmembrane helix</keyword>
<evidence type="ECO:0000256" key="6">
    <source>
        <dbReference type="SAM" id="Coils"/>
    </source>
</evidence>
<dbReference type="PANTHER" id="PTHR30294:SF29">
    <property type="entry name" value="MULTIDRUG ABC TRANSPORTER PERMEASE YBHS-RELATED"/>
    <property type="match status" value="1"/>
</dbReference>
<evidence type="ECO:0000256" key="1">
    <source>
        <dbReference type="ARBA" id="ARBA00004651"/>
    </source>
</evidence>
<name>A0ABV4VNI2_9GAMM</name>
<dbReference type="Proteomes" id="UP001576708">
    <property type="component" value="Unassembled WGS sequence"/>
</dbReference>
<feature type="domain" description="ABC-2 type transporter transmembrane" evidence="8">
    <location>
        <begin position="28"/>
        <end position="363"/>
    </location>
</feature>
<feature type="transmembrane region" description="Helical" evidence="7">
    <location>
        <begin position="265"/>
        <end position="285"/>
    </location>
</feature>